<keyword evidence="7" id="KW-1185">Reference proteome</keyword>
<evidence type="ECO:0000256" key="4">
    <source>
        <dbReference type="ARBA" id="ARBA00023284"/>
    </source>
</evidence>
<evidence type="ECO:0000313" key="7">
    <source>
        <dbReference type="Proteomes" id="UP001597545"/>
    </source>
</evidence>
<evidence type="ECO:0000256" key="3">
    <source>
        <dbReference type="ARBA" id="ARBA00023157"/>
    </source>
</evidence>
<dbReference type="Proteomes" id="UP001597545">
    <property type="component" value="Unassembled WGS sequence"/>
</dbReference>
<name>A0ABW5KFQ0_9SPHI</name>
<keyword evidence="3" id="KW-1015">Disulfide bond</keyword>
<dbReference type="CDD" id="cd02966">
    <property type="entry name" value="TlpA_like_family"/>
    <property type="match status" value="1"/>
</dbReference>
<feature type="domain" description="Thioredoxin" evidence="5">
    <location>
        <begin position="282"/>
        <end position="427"/>
    </location>
</feature>
<reference evidence="7" key="1">
    <citation type="journal article" date="2019" name="Int. J. Syst. Evol. Microbiol.">
        <title>The Global Catalogue of Microorganisms (GCM) 10K type strain sequencing project: providing services to taxonomists for standard genome sequencing and annotation.</title>
        <authorList>
            <consortium name="The Broad Institute Genomics Platform"/>
            <consortium name="The Broad Institute Genome Sequencing Center for Infectious Disease"/>
            <person name="Wu L."/>
            <person name="Ma J."/>
        </authorList>
    </citation>
    <scope>NUCLEOTIDE SEQUENCE [LARGE SCALE GENOMIC DNA]</scope>
    <source>
        <strain evidence="7">KCTC 42662</strain>
    </source>
</reference>
<organism evidence="6 7">
    <name type="scientific">Sphingobacterium suaedae</name>
    <dbReference type="NCBI Taxonomy" id="1686402"/>
    <lineage>
        <taxon>Bacteria</taxon>
        <taxon>Pseudomonadati</taxon>
        <taxon>Bacteroidota</taxon>
        <taxon>Sphingobacteriia</taxon>
        <taxon>Sphingobacteriales</taxon>
        <taxon>Sphingobacteriaceae</taxon>
        <taxon>Sphingobacterium</taxon>
    </lineage>
</organism>
<dbReference type="InterPro" id="IPR013740">
    <property type="entry name" value="Redoxin"/>
</dbReference>
<evidence type="ECO:0000313" key="6">
    <source>
        <dbReference type="EMBL" id="MFD2547268.1"/>
    </source>
</evidence>
<keyword evidence="4" id="KW-0676">Redox-active center</keyword>
<keyword evidence="2" id="KW-0201">Cytochrome c-type biogenesis</keyword>
<dbReference type="PANTHER" id="PTHR42852:SF6">
    <property type="entry name" value="THIOL:DISULFIDE INTERCHANGE PROTEIN DSBE"/>
    <property type="match status" value="1"/>
</dbReference>
<accession>A0ABW5KFQ0</accession>
<proteinExistence type="predicted"/>
<sequence length="429" mass="49675">MRGSVHHTNDTVLVFYQNDFDAITREMYLQRHEAILNPNGSFHIDLPVQGISEWVVQLGDAFEIIHLAPSKDVVMYIDDSNHRFHVVATGHNSEYINFEVCANKATPINIQAENYPTPSAYLQAYKDAVGKRRVFLDRYRDTTNFDPEYYTWLSSYYTYLPYERTLVTQVGDSLRGDPALNELLISEGLEDDYAAHNVRIYNDLVRQYIYYKFNGVKFPLSLVDVMDYLDKNPLIGGKTKEVFYATCMYVMRESNESVYEKSLAVFKKNVQDQELIRRIEQYRTEYLASKNKLEQVKIDQNLSLSTILNKYKGKIIYIDFWASWCGPCKMEMPNAAALKKRLNSPDVVFLYLGYQDSQVNWLKAKDVLQIEGEHYLLTGDMVKEANTVFGIVGIPHYAIIDRDGRIVDKQAKRPNDAYHELLSLLTNSK</sequence>
<dbReference type="EMBL" id="JBHULR010000003">
    <property type="protein sequence ID" value="MFD2547268.1"/>
    <property type="molecule type" value="Genomic_DNA"/>
</dbReference>
<dbReference type="Gene3D" id="3.40.30.10">
    <property type="entry name" value="Glutaredoxin"/>
    <property type="match status" value="1"/>
</dbReference>
<comment type="caution">
    <text evidence="6">The sequence shown here is derived from an EMBL/GenBank/DDBJ whole genome shotgun (WGS) entry which is preliminary data.</text>
</comment>
<evidence type="ECO:0000259" key="5">
    <source>
        <dbReference type="PROSITE" id="PS51352"/>
    </source>
</evidence>
<evidence type="ECO:0000256" key="2">
    <source>
        <dbReference type="ARBA" id="ARBA00022748"/>
    </source>
</evidence>
<protein>
    <submittedName>
        <fullName evidence="6">TlpA family protein disulfide reductase</fullName>
    </submittedName>
</protein>
<dbReference type="SUPFAM" id="SSF52833">
    <property type="entry name" value="Thioredoxin-like"/>
    <property type="match status" value="1"/>
</dbReference>
<evidence type="ECO:0000256" key="1">
    <source>
        <dbReference type="ARBA" id="ARBA00004196"/>
    </source>
</evidence>
<dbReference type="InterPro" id="IPR050553">
    <property type="entry name" value="Thioredoxin_ResA/DsbE_sf"/>
</dbReference>
<dbReference type="PROSITE" id="PS51352">
    <property type="entry name" value="THIOREDOXIN_2"/>
    <property type="match status" value="1"/>
</dbReference>
<dbReference type="PANTHER" id="PTHR42852">
    <property type="entry name" value="THIOL:DISULFIDE INTERCHANGE PROTEIN DSBE"/>
    <property type="match status" value="1"/>
</dbReference>
<dbReference type="Pfam" id="PF08534">
    <property type="entry name" value="Redoxin"/>
    <property type="match status" value="1"/>
</dbReference>
<dbReference type="InterPro" id="IPR013766">
    <property type="entry name" value="Thioredoxin_domain"/>
</dbReference>
<gene>
    <name evidence="6" type="ORF">ACFSR5_06355</name>
</gene>
<dbReference type="InterPro" id="IPR036249">
    <property type="entry name" value="Thioredoxin-like_sf"/>
</dbReference>
<comment type="subcellular location">
    <subcellularLocation>
        <location evidence="1">Cell envelope</location>
    </subcellularLocation>
</comment>